<dbReference type="Proteomes" id="UP000094056">
    <property type="component" value="Unassembled WGS sequence"/>
</dbReference>
<proteinExistence type="predicted"/>
<evidence type="ECO:0000313" key="2">
    <source>
        <dbReference type="Proteomes" id="UP000094056"/>
    </source>
</evidence>
<evidence type="ECO:0000313" key="1">
    <source>
        <dbReference type="EMBL" id="ODS29737.1"/>
    </source>
</evidence>
<protein>
    <submittedName>
        <fullName evidence="1">Uncharacterized protein</fullName>
    </submittedName>
</protein>
<accession>A0A1E3X2B1</accession>
<name>A0A1E3X2B1_9BACT</name>
<comment type="caution">
    <text evidence="1">The sequence shown here is derived from an EMBL/GenBank/DDBJ whole genome shotgun (WGS) entry which is preliminary data.</text>
</comment>
<reference evidence="1 2" key="1">
    <citation type="submission" date="2016-07" db="EMBL/GenBank/DDBJ databases">
        <title>Draft genome of Scalindua rubra, obtained from a brine-seawater interface in the Red Sea, sheds light on salt adaptation in anammox bacteria.</title>
        <authorList>
            <person name="Speth D.R."/>
            <person name="Lagkouvardos I."/>
            <person name="Wang Y."/>
            <person name="Qian P.-Y."/>
            <person name="Dutilh B.E."/>
            <person name="Jetten M.S."/>
        </authorList>
    </citation>
    <scope>NUCLEOTIDE SEQUENCE [LARGE SCALE GENOMIC DNA]</scope>
    <source>
        <strain evidence="1">BSI-1</strain>
    </source>
</reference>
<dbReference type="EMBL" id="MAYW01000392">
    <property type="protein sequence ID" value="ODS29737.1"/>
    <property type="molecule type" value="Genomic_DNA"/>
</dbReference>
<organism evidence="1 2">
    <name type="scientific">Candidatus Scalindua rubra</name>
    <dbReference type="NCBI Taxonomy" id="1872076"/>
    <lineage>
        <taxon>Bacteria</taxon>
        <taxon>Pseudomonadati</taxon>
        <taxon>Planctomycetota</taxon>
        <taxon>Candidatus Brocadiia</taxon>
        <taxon>Candidatus Brocadiales</taxon>
        <taxon>Candidatus Scalinduaceae</taxon>
        <taxon>Candidatus Scalindua</taxon>
    </lineage>
</organism>
<feature type="non-terminal residue" evidence="1">
    <location>
        <position position="1"/>
    </location>
</feature>
<dbReference type="AlphaFoldDB" id="A0A1E3X2B1"/>
<sequence length="45" mass="5418">YIGRMDMTMSRMIGVNTDGVKNNWFDMKTKKTYKTEPVMIWKKDK</sequence>
<gene>
    <name evidence="1" type="ORF">SCARUB_05163</name>
</gene>